<evidence type="ECO:0008006" key="9">
    <source>
        <dbReference type="Google" id="ProtNLM"/>
    </source>
</evidence>
<sequence>MAKNALPPGPIGLPFIGYMPFLKGEPSRVFVQLAKKYGPVFGLQMGSQPVVVLNDWPSIKAALSHNSALHRPKHNFFNTAFPAGTSMEDHIIDEINHMCQVLDAKDGQEIEFRTIFPISVSNNVNSLNFGRRFDYTDSKKKAIDEFLKMDPSINITGFIAFYPILARFLLKYLTFLLPSSLQNTTNIVKGVTDII</sequence>
<comment type="similarity">
    <text evidence="1">Belongs to the cytochrome P450 family.</text>
</comment>
<feature type="non-terminal residue" evidence="7">
    <location>
        <position position="195"/>
    </location>
</feature>
<keyword evidence="2" id="KW-0349">Heme</keyword>
<evidence type="ECO:0000256" key="4">
    <source>
        <dbReference type="ARBA" id="ARBA00023002"/>
    </source>
</evidence>
<dbReference type="EMBL" id="OC856367">
    <property type="protein sequence ID" value="CAD7623648.1"/>
    <property type="molecule type" value="Genomic_DNA"/>
</dbReference>
<accession>A0A7R9PWS7</accession>
<proteinExistence type="inferred from homology"/>
<evidence type="ECO:0000256" key="6">
    <source>
        <dbReference type="ARBA" id="ARBA00023033"/>
    </source>
</evidence>
<dbReference type="GO" id="GO:0042446">
    <property type="term" value="P:hormone biosynthetic process"/>
    <property type="evidence" value="ECO:0007669"/>
    <property type="project" value="TreeGrafter"/>
</dbReference>
<evidence type="ECO:0000256" key="2">
    <source>
        <dbReference type="ARBA" id="ARBA00022617"/>
    </source>
</evidence>
<evidence type="ECO:0000256" key="1">
    <source>
        <dbReference type="ARBA" id="ARBA00010617"/>
    </source>
</evidence>
<keyword evidence="5" id="KW-0408">Iron</keyword>
<dbReference type="InterPro" id="IPR001128">
    <property type="entry name" value="Cyt_P450"/>
</dbReference>
<protein>
    <recommendedName>
        <fullName evidence="9">Cytochrome P450</fullName>
    </recommendedName>
</protein>
<dbReference type="OrthoDB" id="6486579at2759"/>
<dbReference type="GO" id="GO:0020037">
    <property type="term" value="F:heme binding"/>
    <property type="evidence" value="ECO:0007669"/>
    <property type="project" value="InterPro"/>
</dbReference>
<keyword evidence="6" id="KW-0503">Monooxygenase</keyword>
<evidence type="ECO:0000313" key="7">
    <source>
        <dbReference type="EMBL" id="CAD7623648.1"/>
    </source>
</evidence>
<dbReference type="PANTHER" id="PTHR24289">
    <property type="entry name" value="STEROID 17-ALPHA-HYDROXYLASE/17,20 LYASE"/>
    <property type="match status" value="1"/>
</dbReference>
<dbReference type="Proteomes" id="UP000759131">
    <property type="component" value="Unassembled WGS sequence"/>
</dbReference>
<dbReference type="Gene3D" id="1.10.630.10">
    <property type="entry name" value="Cytochrome P450"/>
    <property type="match status" value="1"/>
</dbReference>
<keyword evidence="3" id="KW-0479">Metal-binding</keyword>
<name>A0A7R9PWS7_9ACAR</name>
<dbReference type="AlphaFoldDB" id="A0A7R9PWS7"/>
<dbReference type="GO" id="GO:0042448">
    <property type="term" value="P:progesterone metabolic process"/>
    <property type="evidence" value="ECO:0007669"/>
    <property type="project" value="TreeGrafter"/>
</dbReference>
<gene>
    <name evidence="7" type="ORF">OSB1V03_LOCUS4101</name>
</gene>
<evidence type="ECO:0000313" key="8">
    <source>
        <dbReference type="Proteomes" id="UP000759131"/>
    </source>
</evidence>
<evidence type="ECO:0000256" key="3">
    <source>
        <dbReference type="ARBA" id="ARBA00022723"/>
    </source>
</evidence>
<dbReference type="EMBL" id="CAJPIZ010001792">
    <property type="protein sequence ID" value="CAG2104078.1"/>
    <property type="molecule type" value="Genomic_DNA"/>
</dbReference>
<dbReference type="GO" id="GO:0005506">
    <property type="term" value="F:iron ion binding"/>
    <property type="evidence" value="ECO:0007669"/>
    <property type="project" value="InterPro"/>
</dbReference>
<dbReference type="Pfam" id="PF00067">
    <property type="entry name" value="p450"/>
    <property type="match status" value="1"/>
</dbReference>
<dbReference type="GO" id="GO:0004508">
    <property type="term" value="F:steroid 17-alpha-monooxygenase activity"/>
    <property type="evidence" value="ECO:0007669"/>
    <property type="project" value="TreeGrafter"/>
</dbReference>
<evidence type="ECO:0000256" key="5">
    <source>
        <dbReference type="ARBA" id="ARBA00023004"/>
    </source>
</evidence>
<organism evidence="7">
    <name type="scientific">Medioppia subpectinata</name>
    <dbReference type="NCBI Taxonomy" id="1979941"/>
    <lineage>
        <taxon>Eukaryota</taxon>
        <taxon>Metazoa</taxon>
        <taxon>Ecdysozoa</taxon>
        <taxon>Arthropoda</taxon>
        <taxon>Chelicerata</taxon>
        <taxon>Arachnida</taxon>
        <taxon>Acari</taxon>
        <taxon>Acariformes</taxon>
        <taxon>Sarcoptiformes</taxon>
        <taxon>Oribatida</taxon>
        <taxon>Brachypylina</taxon>
        <taxon>Oppioidea</taxon>
        <taxon>Oppiidae</taxon>
        <taxon>Medioppia</taxon>
    </lineage>
</organism>
<dbReference type="InterPro" id="IPR036396">
    <property type="entry name" value="Cyt_P450_sf"/>
</dbReference>
<reference evidence="7" key="1">
    <citation type="submission" date="2020-11" db="EMBL/GenBank/DDBJ databases">
        <authorList>
            <person name="Tran Van P."/>
        </authorList>
    </citation>
    <scope>NUCLEOTIDE SEQUENCE</scope>
</reference>
<keyword evidence="4" id="KW-0560">Oxidoreductase</keyword>
<dbReference type="PANTHER" id="PTHR24289:SF1">
    <property type="entry name" value="STEROID 17-ALPHA-HYDROXYLASE_17,20 LYASE"/>
    <property type="match status" value="1"/>
</dbReference>
<dbReference type="SUPFAM" id="SSF48264">
    <property type="entry name" value="Cytochrome P450"/>
    <property type="match status" value="1"/>
</dbReference>
<keyword evidence="8" id="KW-1185">Reference proteome</keyword>